<organism evidence="8 9">
    <name type="scientific">Physocladia obscura</name>
    <dbReference type="NCBI Taxonomy" id="109957"/>
    <lineage>
        <taxon>Eukaryota</taxon>
        <taxon>Fungi</taxon>
        <taxon>Fungi incertae sedis</taxon>
        <taxon>Chytridiomycota</taxon>
        <taxon>Chytridiomycota incertae sedis</taxon>
        <taxon>Chytridiomycetes</taxon>
        <taxon>Chytridiales</taxon>
        <taxon>Chytriomycetaceae</taxon>
        <taxon>Physocladia</taxon>
    </lineage>
</organism>
<feature type="domain" description="Plastocyanin-like" evidence="6">
    <location>
        <begin position="725"/>
        <end position="801"/>
    </location>
</feature>
<dbReference type="PROSITE" id="PS00080">
    <property type="entry name" value="MULTICOPPER_OXIDASE2"/>
    <property type="match status" value="1"/>
</dbReference>
<keyword evidence="4" id="KW-0186">Copper</keyword>
<name>A0AAD5XAU5_9FUNG</name>
<reference evidence="8" key="1">
    <citation type="submission" date="2020-05" db="EMBL/GenBank/DDBJ databases">
        <title>Phylogenomic resolution of chytrid fungi.</title>
        <authorList>
            <person name="Stajich J.E."/>
            <person name="Amses K."/>
            <person name="Simmons R."/>
            <person name="Seto K."/>
            <person name="Myers J."/>
            <person name="Bonds A."/>
            <person name="Quandt C.A."/>
            <person name="Barry K."/>
            <person name="Liu P."/>
            <person name="Grigoriev I."/>
            <person name="Longcore J.E."/>
            <person name="James T.Y."/>
        </authorList>
    </citation>
    <scope>NUCLEOTIDE SEQUENCE</scope>
    <source>
        <strain evidence="8">JEL0513</strain>
    </source>
</reference>
<dbReference type="InterPro" id="IPR045087">
    <property type="entry name" value="Cu-oxidase_fam"/>
</dbReference>
<dbReference type="GO" id="GO:0016491">
    <property type="term" value="F:oxidoreductase activity"/>
    <property type="evidence" value="ECO:0007669"/>
    <property type="project" value="UniProtKB-KW"/>
</dbReference>
<dbReference type="InterPro" id="IPR008972">
    <property type="entry name" value="Cupredoxin"/>
</dbReference>
<evidence type="ECO:0000313" key="8">
    <source>
        <dbReference type="EMBL" id="KAJ3111161.1"/>
    </source>
</evidence>
<evidence type="ECO:0000256" key="3">
    <source>
        <dbReference type="ARBA" id="ARBA00023002"/>
    </source>
</evidence>
<evidence type="ECO:0008006" key="10">
    <source>
        <dbReference type="Google" id="ProtNLM"/>
    </source>
</evidence>
<evidence type="ECO:0000259" key="6">
    <source>
        <dbReference type="Pfam" id="PF07731"/>
    </source>
</evidence>
<evidence type="ECO:0000256" key="1">
    <source>
        <dbReference type="ARBA" id="ARBA00010609"/>
    </source>
</evidence>
<feature type="signal peptide" evidence="5">
    <location>
        <begin position="1"/>
        <end position="16"/>
    </location>
</feature>
<dbReference type="InterPro" id="IPR011707">
    <property type="entry name" value="Cu-oxidase-like_N"/>
</dbReference>
<dbReference type="InterPro" id="IPR011706">
    <property type="entry name" value="Cu-oxidase_C"/>
</dbReference>
<proteinExistence type="inferred from homology"/>
<sequence>MTLLALTLAFSAVAAAAPAFTCYVNPQGSILSAAFSSAKVYVVPQAPFSVYSAADCVAQCSSTTPAMPPQINYASQMQLGNRTQCICLVAFSPNTANFVPSSNPATDCAPCQFAVSATFNASTSLIGNCGSFNSLNKVTSLALIPVNPLSQVLSVPCKNNQIVSLEVLEAVYTVPGIVNFNSRLYHYNGAPMFPAPTIRMQAGESCTIRVINKLSTTSSVSTCDYHSNTLHCPDTTNIHTHGLHVSPLEDNINTTVLPGYYLDYTYTIPNNHLPGTFWYHAHKHGSVALQVSGGMAGMLIVEQASNYVLPVDIDALYNAAYPLELFFHHVNFISGPLPNMASTDPFYIMDHSDISNMFSNQTILPNVQWLDTTVAQSFYTVNGQYQPTISVIAGSASLLRMVHAGMGVTFELELIDPNKYCNLTLLARDGIFQFTPYITLSAMVFATGTRADVAIICSTAGIGSTIVVQAYPNPTRSHLLGGENRFTQPNVFSIQINAGPAVPTTIITSVAAITTTIATLNATSTIAPTTTQAVLTTTNVASTDIIIVATSDSYSTVMATATIAARDSSKPSPPNTNCTSWFKGPFAVPTSAVVFPEYIQDLTDEPLSIGSNNVDIIQLTSGLLVETINNNGFPGYGPDLNDSQRYIEEFELGNTYLLYLSIPPPPGFPNVTDFTGVPQGPPFKIPGCPIVPPYCPTLTPPPNQPACPTPSNACPAPPKAPPGGPGVHPYHQHINAFQVMSVNPNPGFGDGSVIRQGEYRDVVWTTSNISIRFKPVDFTGEMVLHCHILQHEDMGMMGLFKLNGNNTYRTTTTGIAKPISQLPYF</sequence>
<feature type="domain" description="Plastocyanin-like" evidence="7">
    <location>
        <begin position="228"/>
        <end position="304"/>
    </location>
</feature>
<dbReference type="PANTHER" id="PTHR11709">
    <property type="entry name" value="MULTI-COPPER OXIDASE"/>
    <property type="match status" value="1"/>
</dbReference>
<accession>A0AAD5XAU5</accession>
<evidence type="ECO:0000313" key="9">
    <source>
        <dbReference type="Proteomes" id="UP001211907"/>
    </source>
</evidence>
<dbReference type="GO" id="GO:0005507">
    <property type="term" value="F:copper ion binding"/>
    <property type="evidence" value="ECO:0007669"/>
    <property type="project" value="InterPro"/>
</dbReference>
<dbReference type="Gene3D" id="2.60.40.420">
    <property type="entry name" value="Cupredoxins - blue copper proteins"/>
    <property type="match status" value="3"/>
</dbReference>
<dbReference type="AlphaFoldDB" id="A0AAD5XAU5"/>
<dbReference type="SUPFAM" id="SSF49503">
    <property type="entry name" value="Cupredoxins"/>
    <property type="match status" value="2"/>
</dbReference>
<evidence type="ECO:0000259" key="7">
    <source>
        <dbReference type="Pfam" id="PF07732"/>
    </source>
</evidence>
<protein>
    <recommendedName>
        <fullName evidence="10">Multicopper oxidase</fullName>
    </recommendedName>
</protein>
<comment type="caution">
    <text evidence="8">The sequence shown here is derived from an EMBL/GenBank/DDBJ whole genome shotgun (WGS) entry which is preliminary data.</text>
</comment>
<gene>
    <name evidence="8" type="ORF">HK100_002792</name>
</gene>
<evidence type="ECO:0000256" key="2">
    <source>
        <dbReference type="ARBA" id="ARBA00022723"/>
    </source>
</evidence>
<keyword evidence="3" id="KW-0560">Oxidoreductase</keyword>
<dbReference type="PANTHER" id="PTHR11709:SF518">
    <property type="entry name" value="MULTICOPPER OXIDASE"/>
    <property type="match status" value="1"/>
</dbReference>
<dbReference type="Proteomes" id="UP001211907">
    <property type="component" value="Unassembled WGS sequence"/>
</dbReference>
<dbReference type="CDD" id="cd13853">
    <property type="entry name" value="CuRO_1_Tth-MCO_like"/>
    <property type="match status" value="1"/>
</dbReference>
<dbReference type="Pfam" id="PF07731">
    <property type="entry name" value="Cu-oxidase_2"/>
    <property type="match status" value="1"/>
</dbReference>
<dbReference type="Pfam" id="PF07732">
    <property type="entry name" value="Cu-oxidase_3"/>
    <property type="match status" value="1"/>
</dbReference>
<keyword evidence="2" id="KW-0479">Metal-binding</keyword>
<feature type="chain" id="PRO_5041990693" description="Multicopper oxidase" evidence="5">
    <location>
        <begin position="17"/>
        <end position="825"/>
    </location>
</feature>
<evidence type="ECO:0000256" key="5">
    <source>
        <dbReference type="SAM" id="SignalP"/>
    </source>
</evidence>
<comment type="similarity">
    <text evidence="1">Belongs to the multicopper oxidase family.</text>
</comment>
<keyword evidence="5" id="KW-0732">Signal</keyword>
<evidence type="ECO:0000256" key="4">
    <source>
        <dbReference type="ARBA" id="ARBA00023008"/>
    </source>
</evidence>
<dbReference type="EMBL" id="JADGJH010001661">
    <property type="protein sequence ID" value="KAJ3111161.1"/>
    <property type="molecule type" value="Genomic_DNA"/>
</dbReference>
<keyword evidence="9" id="KW-1185">Reference proteome</keyword>
<dbReference type="InterPro" id="IPR002355">
    <property type="entry name" value="Cu_oxidase_Cu_BS"/>
</dbReference>